<feature type="compositionally biased region" description="Polar residues" evidence="8">
    <location>
        <begin position="253"/>
        <end position="262"/>
    </location>
</feature>
<keyword evidence="6" id="KW-0498">Mitosis</keyword>
<evidence type="ECO:0000256" key="8">
    <source>
        <dbReference type="SAM" id="MobiDB-lite"/>
    </source>
</evidence>
<dbReference type="GO" id="GO:1990023">
    <property type="term" value="C:mitotic spindle midzone"/>
    <property type="evidence" value="ECO:0007669"/>
    <property type="project" value="TreeGrafter"/>
</dbReference>
<comment type="similarity">
    <text evidence="2">Belongs to the CLASP family.</text>
</comment>
<evidence type="ECO:0000256" key="4">
    <source>
        <dbReference type="ARBA" id="ARBA00022618"/>
    </source>
</evidence>
<dbReference type="Proteomes" id="UP001321760">
    <property type="component" value="Unassembled WGS sequence"/>
</dbReference>
<feature type="compositionally biased region" description="Polar residues" evidence="8">
    <location>
        <begin position="535"/>
        <end position="544"/>
    </location>
</feature>
<feature type="compositionally biased region" description="Low complexity" evidence="8">
    <location>
        <begin position="699"/>
        <end position="719"/>
    </location>
</feature>
<dbReference type="GO" id="GO:0005815">
    <property type="term" value="C:microtubule organizing center"/>
    <property type="evidence" value="ECO:0007669"/>
    <property type="project" value="TreeGrafter"/>
</dbReference>
<evidence type="ECO:0000313" key="11">
    <source>
        <dbReference type="Proteomes" id="UP001321760"/>
    </source>
</evidence>
<feature type="region of interest" description="Disordered" evidence="8">
    <location>
        <begin position="237"/>
        <end position="273"/>
    </location>
</feature>
<dbReference type="EMBL" id="MU865917">
    <property type="protein sequence ID" value="KAK4454413.1"/>
    <property type="molecule type" value="Genomic_DNA"/>
</dbReference>
<feature type="compositionally biased region" description="Low complexity" evidence="8">
    <location>
        <begin position="582"/>
        <end position="609"/>
    </location>
</feature>
<feature type="region of interest" description="Disordered" evidence="8">
    <location>
        <begin position="582"/>
        <end position="815"/>
    </location>
</feature>
<keyword evidence="4" id="KW-0132">Cell division</keyword>
<evidence type="ECO:0000256" key="5">
    <source>
        <dbReference type="ARBA" id="ARBA00022701"/>
    </source>
</evidence>
<dbReference type="GO" id="GO:0090307">
    <property type="term" value="P:mitotic spindle assembly"/>
    <property type="evidence" value="ECO:0007669"/>
    <property type="project" value="TreeGrafter"/>
</dbReference>
<evidence type="ECO:0000313" key="10">
    <source>
        <dbReference type="EMBL" id="KAK4454413.1"/>
    </source>
</evidence>
<comment type="caution">
    <text evidence="10">The sequence shown here is derived from an EMBL/GenBank/DDBJ whole genome shotgun (WGS) entry which is preliminary data.</text>
</comment>
<dbReference type="GO" id="GO:0005876">
    <property type="term" value="C:spindle microtubule"/>
    <property type="evidence" value="ECO:0007669"/>
    <property type="project" value="TreeGrafter"/>
</dbReference>
<dbReference type="PANTHER" id="PTHR21567">
    <property type="entry name" value="CLASP"/>
    <property type="match status" value="1"/>
</dbReference>
<dbReference type="InterPro" id="IPR011989">
    <property type="entry name" value="ARM-like"/>
</dbReference>
<sequence length="1116" mass="120960">MADKMTEKQVTDLQTALRSDSSTDSKVNQVNAVKSSIKQHNVPDVCVAPLFDALRTASSSQHAVLVNAGFTALNHLITRLSRQEPKYLAKEAARTLPLIIEKLGDQKEKFRGIALQALVTLYAPAPLDVERSVRNIAMVGKNPRAKEASLQWLLQMHQENGLQFRGYVPILMELLEDADGMVRDAAKSTVIELFRNAPNAAKSDLKRQLKNFKVRPAIEQAIVKELIPASISSSAASSQVPEEPAPSARSLAASVTSQSSERPITPMPDTRPEQVEPMYVNTQRELDDIFREMHFHFEGRETEQNWLKREESVIKLRKLMAGNAASDFHESFLSGLRALLDGILKAVNSLRTSLSKEGCSLIQDTARVYGPGMDPMVELLMQNFIKLSAATKKIASQQANITVDAILGRVTYNSRLMQHVWGACQDKNVQPRLYATGWLKTLLNKEAHHKNHVEHSGGLDVVEKCIKKGLADPNPGVREKMRSTYWTFAGIWPARAEMIMNGLDGTAQKLLQNDPNNPNSPKKDEVKARPGLGLSKSTMGTSKPSLRETMLAQKKAAMASKNMPTRPGSAMAHFSPTRAVSNASQASVASSATSTSTTSTVRTRPESTVGGISGAPMRPSRRRPEVAARPATAGPYSVRSHDGPSTEQSSPGETHKTKAITPRTIAASPKRTAPRTRPCHAATASEGSLPTPSKIATVKAAASPRATPSKAPTPTSKPRFVVPTASSSPARGYEDLPMGGPSTLKPRDSPAQAARLSPVPPSPAPSSQATSSHAPPSPARSPSLPAVEAVPVETETPTRPLKVYEDPFTADQTTPKPTFVVPVLEDKPVNEDAANLQRPVGENGIPEVSISSPEKARQNMRLLDSGIAKVKAKSLDVHGFRKIQGIIRDSKTSFPDDKFDTLLSGLFEYLESPLVQVPPEKVQDVKAQILATIKLMLKKMRDSFQPHVSRGLESLLRARAGYDGRTHIVSGLELLSDELVTLGDASEITVVLSRMLGSMDGDTTSSRSLSMGLHVLKEMVELRKDFMPSAAELDTLAGLAGRCLESLESAVRMDAVQLCVALHERVGDARFWEALKGVRDDPKSLITYYVVKRQREKEGLNGSAAVASAPAAMVLG</sequence>
<keyword evidence="6" id="KW-0131">Cell cycle</keyword>
<feature type="compositionally biased region" description="Low complexity" evidence="8">
    <location>
        <begin position="765"/>
        <end position="786"/>
    </location>
</feature>
<dbReference type="GO" id="GO:0051301">
    <property type="term" value="P:cell division"/>
    <property type="evidence" value="ECO:0007669"/>
    <property type="project" value="UniProtKB-KW"/>
</dbReference>
<feature type="compositionally biased region" description="Low complexity" evidence="8">
    <location>
        <begin position="237"/>
        <end position="248"/>
    </location>
</feature>
<evidence type="ECO:0000256" key="6">
    <source>
        <dbReference type="ARBA" id="ARBA00022776"/>
    </source>
</evidence>
<evidence type="ECO:0000256" key="2">
    <source>
        <dbReference type="ARBA" id="ARBA00009549"/>
    </source>
</evidence>
<comment type="subcellular location">
    <subcellularLocation>
        <location evidence="1">Cytoplasm</location>
        <location evidence="1">Cytoskeleton</location>
        <location evidence="1">Spindle</location>
    </subcellularLocation>
</comment>
<reference evidence="10" key="1">
    <citation type="journal article" date="2023" name="Mol. Phylogenet. Evol.">
        <title>Genome-scale phylogeny and comparative genomics of the fungal order Sordariales.</title>
        <authorList>
            <person name="Hensen N."/>
            <person name="Bonometti L."/>
            <person name="Westerberg I."/>
            <person name="Brannstrom I.O."/>
            <person name="Guillou S."/>
            <person name="Cros-Aarteil S."/>
            <person name="Calhoun S."/>
            <person name="Haridas S."/>
            <person name="Kuo A."/>
            <person name="Mondo S."/>
            <person name="Pangilinan J."/>
            <person name="Riley R."/>
            <person name="LaButti K."/>
            <person name="Andreopoulos B."/>
            <person name="Lipzen A."/>
            <person name="Chen C."/>
            <person name="Yan M."/>
            <person name="Daum C."/>
            <person name="Ng V."/>
            <person name="Clum A."/>
            <person name="Steindorff A."/>
            <person name="Ohm R.A."/>
            <person name="Martin F."/>
            <person name="Silar P."/>
            <person name="Natvig D.O."/>
            <person name="Lalanne C."/>
            <person name="Gautier V."/>
            <person name="Ament-Velasquez S.L."/>
            <person name="Kruys A."/>
            <person name="Hutchinson M.I."/>
            <person name="Powell A.J."/>
            <person name="Barry K."/>
            <person name="Miller A.N."/>
            <person name="Grigoriev I.V."/>
            <person name="Debuchy R."/>
            <person name="Gladieux P."/>
            <person name="Hiltunen Thoren M."/>
            <person name="Johannesson H."/>
        </authorList>
    </citation>
    <scope>NUCLEOTIDE SEQUENCE</scope>
    <source>
        <strain evidence="10">PSN243</strain>
    </source>
</reference>
<gene>
    <name evidence="10" type="ORF">QBC34DRAFT_393349</name>
</gene>
<keyword evidence="5" id="KW-0493">Microtubule</keyword>
<evidence type="ECO:0000259" key="9">
    <source>
        <dbReference type="SMART" id="SM01349"/>
    </source>
</evidence>
<dbReference type="SMART" id="SM01349">
    <property type="entry name" value="TOG"/>
    <property type="match status" value="2"/>
</dbReference>
<evidence type="ECO:0000256" key="1">
    <source>
        <dbReference type="ARBA" id="ARBA00004186"/>
    </source>
</evidence>
<feature type="domain" description="TOG" evidence="9">
    <location>
        <begin position="285"/>
        <end position="523"/>
    </location>
</feature>
<proteinExistence type="inferred from homology"/>
<keyword evidence="11" id="KW-1185">Reference proteome</keyword>
<organism evidence="10 11">
    <name type="scientific">Podospora aff. communis PSN243</name>
    <dbReference type="NCBI Taxonomy" id="3040156"/>
    <lineage>
        <taxon>Eukaryota</taxon>
        <taxon>Fungi</taxon>
        <taxon>Dikarya</taxon>
        <taxon>Ascomycota</taxon>
        <taxon>Pezizomycotina</taxon>
        <taxon>Sordariomycetes</taxon>
        <taxon>Sordariomycetidae</taxon>
        <taxon>Sordariales</taxon>
        <taxon>Podosporaceae</taxon>
        <taxon>Podospora</taxon>
    </lineage>
</organism>
<dbReference type="InterPro" id="IPR034085">
    <property type="entry name" value="TOG"/>
</dbReference>
<dbReference type="AlphaFoldDB" id="A0AAV9H1A5"/>
<comment type="function">
    <text evidence="7">Microtubule binding protein that promotes the stabilization of dynamic microtubules. Required for mitotic spindle formation.</text>
</comment>
<dbReference type="GO" id="GO:0008017">
    <property type="term" value="F:microtubule binding"/>
    <property type="evidence" value="ECO:0007669"/>
    <property type="project" value="TreeGrafter"/>
</dbReference>
<dbReference type="GO" id="GO:0060172">
    <property type="term" value="P:astral microtubule depolymerization"/>
    <property type="evidence" value="ECO:0007669"/>
    <property type="project" value="TreeGrafter"/>
</dbReference>
<protein>
    <submittedName>
        <fullName evidence="10">ARM repeat-containing protein</fullName>
    </submittedName>
</protein>
<dbReference type="SUPFAM" id="SSF48371">
    <property type="entry name" value="ARM repeat"/>
    <property type="match status" value="1"/>
</dbReference>
<dbReference type="PANTHER" id="PTHR21567:SF9">
    <property type="entry name" value="CLIP-ASSOCIATING PROTEIN"/>
    <property type="match status" value="1"/>
</dbReference>
<dbReference type="Pfam" id="PF12348">
    <property type="entry name" value="CLASP_N"/>
    <property type="match status" value="2"/>
</dbReference>
<feature type="region of interest" description="Disordered" evidence="8">
    <location>
        <begin position="508"/>
        <end position="546"/>
    </location>
</feature>
<reference evidence="10" key="2">
    <citation type="submission" date="2023-05" db="EMBL/GenBank/DDBJ databases">
        <authorList>
            <consortium name="Lawrence Berkeley National Laboratory"/>
            <person name="Steindorff A."/>
            <person name="Hensen N."/>
            <person name="Bonometti L."/>
            <person name="Westerberg I."/>
            <person name="Brannstrom I.O."/>
            <person name="Guillou S."/>
            <person name="Cros-Aarteil S."/>
            <person name="Calhoun S."/>
            <person name="Haridas S."/>
            <person name="Kuo A."/>
            <person name="Mondo S."/>
            <person name="Pangilinan J."/>
            <person name="Riley R."/>
            <person name="Labutti K."/>
            <person name="Andreopoulos B."/>
            <person name="Lipzen A."/>
            <person name="Chen C."/>
            <person name="Yanf M."/>
            <person name="Daum C."/>
            <person name="Ng V."/>
            <person name="Clum A."/>
            <person name="Ohm R."/>
            <person name="Martin F."/>
            <person name="Silar P."/>
            <person name="Natvig D."/>
            <person name="Lalanne C."/>
            <person name="Gautier V."/>
            <person name="Ament-Velasquez S.L."/>
            <person name="Kruys A."/>
            <person name="Hutchinson M.I."/>
            <person name="Powell A.J."/>
            <person name="Barry K."/>
            <person name="Miller A.N."/>
            <person name="Grigoriev I.V."/>
            <person name="Debuchy R."/>
            <person name="Gladieux P."/>
            <person name="Thoren M.H."/>
            <person name="Johannesson H."/>
        </authorList>
    </citation>
    <scope>NUCLEOTIDE SEQUENCE</scope>
    <source>
        <strain evidence="10">PSN243</strain>
    </source>
</reference>
<dbReference type="GO" id="GO:0005881">
    <property type="term" value="C:cytoplasmic microtubule"/>
    <property type="evidence" value="ECO:0007669"/>
    <property type="project" value="TreeGrafter"/>
</dbReference>
<dbReference type="InterPro" id="IPR016024">
    <property type="entry name" value="ARM-type_fold"/>
</dbReference>
<evidence type="ECO:0000256" key="3">
    <source>
        <dbReference type="ARBA" id="ARBA00011375"/>
    </source>
</evidence>
<accession>A0AAV9H1A5</accession>
<dbReference type="Gene3D" id="1.25.10.10">
    <property type="entry name" value="Leucine-rich Repeat Variant"/>
    <property type="match status" value="3"/>
</dbReference>
<comment type="subunit">
    <text evidence="3">Interacts with microtubules.</text>
</comment>
<feature type="domain" description="TOG" evidence="9">
    <location>
        <begin position="4"/>
        <end position="236"/>
    </location>
</feature>
<evidence type="ECO:0000256" key="7">
    <source>
        <dbReference type="ARBA" id="ARBA00024889"/>
    </source>
</evidence>
<dbReference type="InterPro" id="IPR024395">
    <property type="entry name" value="CLASP_N_dom"/>
</dbReference>
<name>A0AAV9H1A5_9PEZI</name>